<feature type="compositionally biased region" description="Basic and acidic residues" evidence="1">
    <location>
        <begin position="145"/>
        <end position="168"/>
    </location>
</feature>
<keyword evidence="4" id="KW-1185">Reference proteome</keyword>
<dbReference type="OrthoDB" id="10265994at2759"/>
<feature type="region of interest" description="Disordered" evidence="1">
    <location>
        <begin position="280"/>
        <end position="303"/>
    </location>
</feature>
<name>A0A1J7I706_9PEZI</name>
<dbReference type="CDD" id="cd20393">
    <property type="entry name" value="Tudor_SGF29_rpt1"/>
    <property type="match status" value="1"/>
</dbReference>
<evidence type="ECO:0000259" key="2">
    <source>
        <dbReference type="PROSITE" id="PS51518"/>
    </source>
</evidence>
<dbReference type="STRING" id="1408157.A0A1J7I706"/>
<dbReference type="Proteomes" id="UP000182658">
    <property type="component" value="Unassembled WGS sequence"/>
</dbReference>
<dbReference type="Pfam" id="PF07039">
    <property type="entry name" value="SGF29_Tudor"/>
    <property type="match status" value="1"/>
</dbReference>
<dbReference type="GO" id="GO:0000124">
    <property type="term" value="C:SAGA complex"/>
    <property type="evidence" value="ECO:0007669"/>
    <property type="project" value="InterPro"/>
</dbReference>
<dbReference type="InterPro" id="IPR047288">
    <property type="entry name" value="Tudor_SGF29_rpt1"/>
</dbReference>
<dbReference type="InterPro" id="IPR010750">
    <property type="entry name" value="SGF29_tudor-like_dom"/>
</dbReference>
<evidence type="ECO:0000313" key="4">
    <source>
        <dbReference type="Proteomes" id="UP000182658"/>
    </source>
</evidence>
<evidence type="ECO:0000313" key="3">
    <source>
        <dbReference type="EMBL" id="OIW23415.1"/>
    </source>
</evidence>
<feature type="region of interest" description="Disordered" evidence="1">
    <location>
        <begin position="113"/>
        <end position="239"/>
    </location>
</feature>
<dbReference type="Gene3D" id="2.30.30.140">
    <property type="match status" value="2"/>
</dbReference>
<dbReference type="AlphaFoldDB" id="A0A1J7I706"/>
<dbReference type="PANTHER" id="PTHR21539:SF0">
    <property type="entry name" value="SAGA-ASSOCIATED FACTOR 29"/>
    <property type="match status" value="1"/>
</dbReference>
<dbReference type="InterPro" id="IPR037802">
    <property type="entry name" value="SGF29"/>
</dbReference>
<organism evidence="3 4">
    <name type="scientific">Coniochaeta ligniaria NRRL 30616</name>
    <dbReference type="NCBI Taxonomy" id="1408157"/>
    <lineage>
        <taxon>Eukaryota</taxon>
        <taxon>Fungi</taxon>
        <taxon>Dikarya</taxon>
        <taxon>Ascomycota</taxon>
        <taxon>Pezizomycotina</taxon>
        <taxon>Sordariomycetes</taxon>
        <taxon>Sordariomycetidae</taxon>
        <taxon>Coniochaetales</taxon>
        <taxon>Coniochaetaceae</taxon>
        <taxon>Coniochaeta</taxon>
    </lineage>
</organism>
<dbReference type="PROSITE" id="PS51518">
    <property type="entry name" value="SGF29_C"/>
    <property type="match status" value="1"/>
</dbReference>
<feature type="compositionally biased region" description="Low complexity" evidence="1">
    <location>
        <begin position="1"/>
        <end position="11"/>
    </location>
</feature>
<dbReference type="PANTHER" id="PTHR21539">
    <property type="entry name" value="SAGA-ASSOCIATED FACTOR 29"/>
    <property type="match status" value="1"/>
</dbReference>
<feature type="domain" description="SGF29 C-terminal" evidence="2">
    <location>
        <begin position="240"/>
        <end position="376"/>
    </location>
</feature>
<reference evidence="3 4" key="1">
    <citation type="submission" date="2016-10" db="EMBL/GenBank/DDBJ databases">
        <title>Draft genome sequence of Coniochaeta ligniaria NRRL30616, a lignocellulolytic fungus for bioabatement of inhibitors in plant biomass hydrolysates.</title>
        <authorList>
            <consortium name="DOE Joint Genome Institute"/>
            <person name="Jimenez D.J."/>
            <person name="Hector R.E."/>
            <person name="Riley R."/>
            <person name="Sun H."/>
            <person name="Grigoriev I.V."/>
            <person name="Van Elsas J.D."/>
            <person name="Nichols N.N."/>
        </authorList>
    </citation>
    <scope>NUCLEOTIDE SEQUENCE [LARGE SCALE GENOMIC DNA]</scope>
    <source>
        <strain evidence="3 4">NRRL 30616</strain>
    </source>
</reference>
<accession>A0A1J7I706</accession>
<feature type="compositionally biased region" description="Low complexity" evidence="1">
    <location>
        <begin position="129"/>
        <end position="144"/>
    </location>
</feature>
<sequence>MSSQRSRNSRGPGRGNGGSQGEEVQLWNQCKDDLKALVESINASTGNTREILAQDQYMSKNKGTIDAQAEDVKLEDILRKGVRVNESTKAQIDALVDQLLILRAVQKNKEEAEAVAAGGSGPSSRERPSALAAGAGRSSSVRGAGARERELQREKEREQKEKEKDHASLYDFDGVSDSPPPAVPSPLGGRKLGSGGAGSDRSVGNRDSVPPRSSGGDLDTPMAKADSLPPETSIGATQRSKVIFVKGQDVVFKPKPATSSESTDWFLGRVQHVLGEGKSRRYKVQDADPDVPPEERTEYRTSASSMIPIPAAGVELPDLEKGKTVLALYPDSTTFYKAEVMGMDPVSGKVNLRFEGEENSGTLQVVDRRFVVEYRN</sequence>
<proteinExistence type="predicted"/>
<gene>
    <name evidence="3" type="ORF">CONLIGDRAFT_585552</name>
</gene>
<feature type="region of interest" description="Disordered" evidence="1">
    <location>
        <begin position="1"/>
        <end position="23"/>
    </location>
</feature>
<evidence type="ECO:0000256" key="1">
    <source>
        <dbReference type="SAM" id="MobiDB-lite"/>
    </source>
</evidence>
<dbReference type="InParanoid" id="A0A1J7I706"/>
<protein>
    <recommendedName>
        <fullName evidence="2">SGF29 C-terminal domain-containing protein</fullName>
    </recommendedName>
</protein>
<dbReference type="EMBL" id="KV875106">
    <property type="protein sequence ID" value="OIW23415.1"/>
    <property type="molecule type" value="Genomic_DNA"/>
</dbReference>